<evidence type="ECO:0000256" key="10">
    <source>
        <dbReference type="ARBA" id="ARBA00023317"/>
    </source>
</evidence>
<protein>
    <recommendedName>
        <fullName evidence="3">phosphatidylserine decarboxylase</fullName>
        <ecNumber evidence="3">4.1.1.65</ecNumber>
    </recommendedName>
</protein>
<evidence type="ECO:0000313" key="12">
    <source>
        <dbReference type="EMBL" id="OEH74600.1"/>
    </source>
</evidence>
<evidence type="ECO:0000256" key="9">
    <source>
        <dbReference type="ARBA" id="ARBA00023264"/>
    </source>
</evidence>
<keyword evidence="7" id="KW-0594">Phospholipid biosynthesis</keyword>
<evidence type="ECO:0000313" key="13">
    <source>
        <dbReference type="Proteomes" id="UP000095192"/>
    </source>
</evidence>
<comment type="pathway">
    <text evidence="11">Phospholipid metabolism; phosphatidylethanolamine biosynthesis.</text>
</comment>
<evidence type="ECO:0000256" key="2">
    <source>
        <dbReference type="ARBA" id="ARBA00005189"/>
    </source>
</evidence>
<accession>A0A1D3CTS7</accession>
<dbReference type="VEuPathDB" id="ToxoDB:LOC34617597"/>
<evidence type="ECO:0000256" key="5">
    <source>
        <dbReference type="ARBA" id="ARBA00022793"/>
    </source>
</evidence>
<comment type="cofactor">
    <cofactor evidence="1">
        <name>pyruvate</name>
        <dbReference type="ChEBI" id="CHEBI:15361"/>
    </cofactor>
</comment>
<evidence type="ECO:0000256" key="3">
    <source>
        <dbReference type="ARBA" id="ARBA00012243"/>
    </source>
</evidence>
<evidence type="ECO:0000256" key="7">
    <source>
        <dbReference type="ARBA" id="ARBA00023209"/>
    </source>
</evidence>
<dbReference type="Proteomes" id="UP000095192">
    <property type="component" value="Unassembled WGS sequence"/>
</dbReference>
<dbReference type="UniPathway" id="UPA00558"/>
<dbReference type="Pfam" id="PF02666">
    <property type="entry name" value="PS_Dcarbxylase"/>
    <property type="match status" value="1"/>
</dbReference>
<evidence type="ECO:0000256" key="11">
    <source>
        <dbReference type="ARBA" id="ARBA00024326"/>
    </source>
</evidence>
<sequence length="316" mass="34768">MRIIRRWLNPSLRWRGSRSLGLALATTGCLSWVAATKFKEAIFVTGNPADVQAPNKPSAAADSRYPLEAYESFGQLFCRTLKDRAREVMDLAPLAMVSPCDCTVSVAGVVSGDRVPQVKGATYSLKAFLGVTPQARENHKLMYCVLHLAPHHYHHFHAPCNFSQTVRRHMHGECLPVFRSFLSRFNDIFSVQERVVLSGSWAGGSLHLGAVAACNVGNIRLEKEPDLTTNQDRVVLRHLGGDVEIKTFRDKPLDFEVGAHVGEFRLGSTIVLVFEAPQDFEFSVAAGDKIVAGSRLGGVGPPVVAKDAESRKFLHY</sequence>
<gene>
    <name evidence="12" type="ORF">cyc_00412</name>
</gene>
<reference evidence="12 13" key="1">
    <citation type="journal article" date="2016" name="BMC Genomics">
        <title>Comparative genomics reveals Cyclospora cayetanensis possesses coccidia-like metabolism and invasion components but unique surface antigens.</title>
        <authorList>
            <person name="Liu S."/>
            <person name="Wang L."/>
            <person name="Zheng H."/>
            <person name="Xu Z."/>
            <person name="Roellig D.M."/>
            <person name="Li N."/>
            <person name="Frace M.A."/>
            <person name="Tang K."/>
            <person name="Arrowood M.J."/>
            <person name="Moss D.M."/>
            <person name="Zhang L."/>
            <person name="Feng Y."/>
            <person name="Xiao L."/>
        </authorList>
    </citation>
    <scope>NUCLEOTIDE SEQUENCE [LARGE SCALE GENOMIC DNA]</scope>
    <source>
        <strain evidence="12 13">CHN_HEN01</strain>
    </source>
</reference>
<dbReference type="PANTHER" id="PTHR10067:SF6">
    <property type="entry name" value="PHOSPHATIDYLSERINE DECARBOXYLASE PROENZYME, MITOCHONDRIAL"/>
    <property type="match status" value="1"/>
</dbReference>
<dbReference type="EC" id="4.1.1.65" evidence="3"/>
<dbReference type="GO" id="GO:0006646">
    <property type="term" value="P:phosphatidylethanolamine biosynthetic process"/>
    <property type="evidence" value="ECO:0007669"/>
    <property type="project" value="UniProtKB-UniPathway"/>
</dbReference>
<comment type="pathway">
    <text evidence="2">Lipid metabolism.</text>
</comment>
<dbReference type="GO" id="GO:0004609">
    <property type="term" value="F:phosphatidylserine decarboxylase activity"/>
    <property type="evidence" value="ECO:0007669"/>
    <property type="project" value="UniProtKB-EC"/>
</dbReference>
<keyword evidence="4" id="KW-0444">Lipid biosynthesis</keyword>
<dbReference type="EMBL" id="JROU02001992">
    <property type="protein sequence ID" value="OEH74600.1"/>
    <property type="molecule type" value="Genomic_DNA"/>
</dbReference>
<keyword evidence="8" id="KW-0456">Lyase</keyword>
<dbReference type="InterPro" id="IPR033177">
    <property type="entry name" value="PSD-B"/>
</dbReference>
<dbReference type="FunCoup" id="A0A1D3CTS7">
    <property type="interactions" value="97"/>
</dbReference>
<keyword evidence="13" id="KW-1185">Reference proteome</keyword>
<dbReference type="AlphaFoldDB" id="A0A1D3CTS7"/>
<dbReference type="PANTHER" id="PTHR10067">
    <property type="entry name" value="PHOSPHATIDYLSERINE DECARBOXYLASE"/>
    <property type="match status" value="1"/>
</dbReference>
<keyword evidence="5" id="KW-0210">Decarboxylase</keyword>
<evidence type="ECO:0000256" key="8">
    <source>
        <dbReference type="ARBA" id="ARBA00023239"/>
    </source>
</evidence>
<keyword evidence="9" id="KW-1208">Phospholipid metabolism</keyword>
<evidence type="ECO:0000256" key="1">
    <source>
        <dbReference type="ARBA" id="ARBA00001928"/>
    </source>
</evidence>
<organism evidence="12 13">
    <name type="scientific">Cyclospora cayetanensis</name>
    <dbReference type="NCBI Taxonomy" id="88456"/>
    <lineage>
        <taxon>Eukaryota</taxon>
        <taxon>Sar</taxon>
        <taxon>Alveolata</taxon>
        <taxon>Apicomplexa</taxon>
        <taxon>Conoidasida</taxon>
        <taxon>Coccidia</taxon>
        <taxon>Eucoccidiorida</taxon>
        <taxon>Eimeriorina</taxon>
        <taxon>Eimeriidae</taxon>
        <taxon>Cyclospora</taxon>
    </lineage>
</organism>
<name>A0A1D3CTS7_9EIME</name>
<keyword evidence="10" id="KW-0670">Pyruvate</keyword>
<evidence type="ECO:0000256" key="6">
    <source>
        <dbReference type="ARBA" id="ARBA00023098"/>
    </source>
</evidence>
<dbReference type="InParanoid" id="A0A1D3CTS7"/>
<comment type="caution">
    <text evidence="12">The sequence shown here is derived from an EMBL/GenBank/DDBJ whole genome shotgun (WGS) entry which is preliminary data.</text>
</comment>
<dbReference type="PROSITE" id="PS51257">
    <property type="entry name" value="PROKAR_LIPOPROTEIN"/>
    <property type="match status" value="1"/>
</dbReference>
<evidence type="ECO:0000256" key="4">
    <source>
        <dbReference type="ARBA" id="ARBA00022516"/>
    </source>
</evidence>
<dbReference type="InterPro" id="IPR003817">
    <property type="entry name" value="PS_Dcarbxylase"/>
</dbReference>
<dbReference type="NCBIfam" id="TIGR00163">
    <property type="entry name" value="PS_decarb"/>
    <property type="match status" value="1"/>
</dbReference>
<proteinExistence type="predicted"/>
<dbReference type="VEuPathDB" id="ToxoDB:cyc_00412"/>
<keyword evidence="6" id="KW-0443">Lipid metabolism</keyword>
<dbReference type="GO" id="GO:0005739">
    <property type="term" value="C:mitochondrion"/>
    <property type="evidence" value="ECO:0007669"/>
    <property type="project" value="TreeGrafter"/>
</dbReference>